<keyword evidence="3" id="KW-0479">Metal-binding</keyword>
<dbReference type="GO" id="GO:0005680">
    <property type="term" value="C:anaphase-promoting complex"/>
    <property type="evidence" value="ECO:0007669"/>
    <property type="project" value="EnsemblFungi"/>
</dbReference>
<dbReference type="Proteomes" id="UP000006790">
    <property type="component" value="Chromosome 5"/>
</dbReference>
<protein>
    <recommendedName>
        <fullName evidence="1">Anaphase-promoting complex subunit 11</fullName>
    </recommendedName>
</protein>
<dbReference type="GO" id="GO:0061630">
    <property type="term" value="F:ubiquitin protein ligase activity"/>
    <property type="evidence" value="ECO:0007669"/>
    <property type="project" value="EnsemblFungi"/>
</dbReference>
<dbReference type="eggNOG" id="KOG1493">
    <property type="taxonomic scope" value="Eukaryota"/>
</dbReference>
<evidence type="ECO:0000256" key="1">
    <source>
        <dbReference type="ARBA" id="ARBA00013928"/>
    </source>
</evidence>
<dbReference type="AlphaFoldDB" id="I6NDD1"/>
<evidence type="ECO:0000259" key="10">
    <source>
        <dbReference type="PROSITE" id="PS50089"/>
    </source>
</evidence>
<dbReference type="EMBL" id="CP002501">
    <property type="protein sequence ID" value="AET40073.1"/>
    <property type="molecule type" value="Genomic_DNA"/>
</dbReference>
<keyword evidence="8" id="KW-0131">Cell cycle</keyword>
<keyword evidence="12" id="KW-1185">Reference proteome</keyword>
<dbReference type="FunFam" id="3.30.40.10:FF:001325">
    <property type="entry name" value="AER016Cp"/>
    <property type="match status" value="1"/>
</dbReference>
<dbReference type="InterPro" id="IPR024991">
    <property type="entry name" value="RING-H2_APC11"/>
</dbReference>
<keyword evidence="5" id="KW-0498">Mitosis</keyword>
<keyword evidence="7" id="KW-0862">Zinc</keyword>
<dbReference type="GO" id="GO:0051301">
    <property type="term" value="P:cell division"/>
    <property type="evidence" value="ECO:0007669"/>
    <property type="project" value="UniProtKB-KW"/>
</dbReference>
<evidence type="ECO:0000256" key="3">
    <source>
        <dbReference type="ARBA" id="ARBA00022723"/>
    </source>
</evidence>
<evidence type="ECO:0000256" key="9">
    <source>
        <dbReference type="PROSITE-ProRule" id="PRU00175"/>
    </source>
</evidence>
<dbReference type="InParanoid" id="I6NDD1"/>
<feature type="domain" description="RING-type" evidence="10">
    <location>
        <begin position="49"/>
        <end position="92"/>
    </location>
</feature>
<dbReference type="STRING" id="931890.I6NDD1"/>
<evidence type="ECO:0000256" key="5">
    <source>
        <dbReference type="ARBA" id="ARBA00022776"/>
    </source>
</evidence>
<dbReference type="PROSITE" id="PS50089">
    <property type="entry name" value="ZF_RING_2"/>
    <property type="match status" value="1"/>
</dbReference>
<dbReference type="InterPro" id="IPR001841">
    <property type="entry name" value="Znf_RING"/>
</dbReference>
<evidence type="ECO:0000256" key="7">
    <source>
        <dbReference type="ARBA" id="ARBA00022833"/>
    </source>
</evidence>
<dbReference type="HOGENOM" id="CLU_115512_0_0_1"/>
<dbReference type="InterPro" id="IPR013083">
    <property type="entry name" value="Znf_RING/FYVE/PHD"/>
</dbReference>
<dbReference type="GO" id="GO:0008270">
    <property type="term" value="F:zinc ion binding"/>
    <property type="evidence" value="ECO:0007669"/>
    <property type="project" value="UniProtKB-KW"/>
</dbReference>
<evidence type="ECO:0000256" key="6">
    <source>
        <dbReference type="ARBA" id="ARBA00022786"/>
    </source>
</evidence>
<dbReference type="OMA" id="FHVHCIY"/>
<dbReference type="KEGG" id="erc:Ecym_5312"/>
<gene>
    <name evidence="11" type="ordered locus">Ecym_5312</name>
</gene>
<dbReference type="GeneID" id="11470756"/>
<evidence type="ECO:0000256" key="2">
    <source>
        <dbReference type="ARBA" id="ARBA00022618"/>
    </source>
</evidence>
<sequence>MQLQIKNVQCVASWYWDVPKELKRDLHEGEDEDDEDVCGICRASYNGTCPNCKLPGETCPLIVGSCHHNFHVHCIYQWLNTSTSKGLCPMCRQAFSLRDGIRINEPHKEKFEKVLMKARQQNVVSVSGVNAAGGVDQEDVMIDQEFIR</sequence>
<dbReference type="PANTHER" id="PTHR11210">
    <property type="entry name" value="RING BOX"/>
    <property type="match status" value="1"/>
</dbReference>
<dbReference type="InterPro" id="IPR051031">
    <property type="entry name" value="RING-box_E3_Ubiquitin_Ligase"/>
</dbReference>
<dbReference type="OrthoDB" id="1681166at2759"/>
<proteinExistence type="predicted"/>
<dbReference type="SUPFAM" id="SSF57850">
    <property type="entry name" value="RING/U-box"/>
    <property type="match status" value="1"/>
</dbReference>
<dbReference type="Gene3D" id="3.30.40.10">
    <property type="entry name" value="Zinc/RING finger domain, C3HC4 (zinc finger)"/>
    <property type="match status" value="1"/>
</dbReference>
<dbReference type="RefSeq" id="XP_003646890.1">
    <property type="nucleotide sequence ID" value="XM_003646842.1"/>
</dbReference>
<dbReference type="Pfam" id="PF12861">
    <property type="entry name" value="zf-ANAPC11"/>
    <property type="match status" value="1"/>
</dbReference>
<reference evidence="11 12" key="1">
    <citation type="journal article" date="2011" name="G3 (Bethesda)">
        <title>Genome evolution in the Eremothecium clade of the Saccharomyces complex revealed by comparative genomics.</title>
        <authorList>
            <person name="Wendland J."/>
            <person name="Walther A."/>
        </authorList>
    </citation>
    <scope>NUCLEOTIDE SEQUENCE [LARGE SCALE GENOMIC DNA]</scope>
    <source>
        <strain evidence="12">CBS 270.75 / DBVPG 7215 / KCTC 17166 / NRRL Y-17582</strain>
    </source>
</reference>
<organism evidence="11 12">
    <name type="scientific">Eremothecium cymbalariae (strain CBS 270.75 / DBVPG 7215 / KCTC 17166 / NRRL Y-17582)</name>
    <name type="common">Yeast</name>
    <dbReference type="NCBI Taxonomy" id="931890"/>
    <lineage>
        <taxon>Eukaryota</taxon>
        <taxon>Fungi</taxon>
        <taxon>Dikarya</taxon>
        <taxon>Ascomycota</taxon>
        <taxon>Saccharomycotina</taxon>
        <taxon>Saccharomycetes</taxon>
        <taxon>Saccharomycetales</taxon>
        <taxon>Saccharomycetaceae</taxon>
        <taxon>Eremothecium</taxon>
    </lineage>
</organism>
<name>I6NDD1_ERECY</name>
<dbReference type="GO" id="GO:0031145">
    <property type="term" value="P:anaphase-promoting complex-dependent catabolic process"/>
    <property type="evidence" value="ECO:0007669"/>
    <property type="project" value="EnsemblFungi"/>
</dbReference>
<dbReference type="FunCoup" id="I6NDD1">
    <property type="interactions" value="299"/>
</dbReference>
<evidence type="ECO:0000256" key="8">
    <source>
        <dbReference type="ARBA" id="ARBA00023306"/>
    </source>
</evidence>
<evidence type="ECO:0000256" key="4">
    <source>
        <dbReference type="ARBA" id="ARBA00022771"/>
    </source>
</evidence>
<keyword evidence="4 9" id="KW-0863">Zinc-finger</keyword>
<dbReference type="CDD" id="cd16456">
    <property type="entry name" value="RING-H2_APC11"/>
    <property type="match status" value="1"/>
</dbReference>
<evidence type="ECO:0000313" key="11">
    <source>
        <dbReference type="EMBL" id="AET40073.1"/>
    </source>
</evidence>
<dbReference type="GO" id="GO:0097602">
    <property type="term" value="F:cullin family protein binding"/>
    <property type="evidence" value="ECO:0007669"/>
    <property type="project" value="InterPro"/>
</dbReference>
<keyword evidence="6" id="KW-0833">Ubl conjugation pathway</keyword>
<keyword evidence="2" id="KW-0132">Cell division</keyword>
<dbReference type="GO" id="GO:0016567">
    <property type="term" value="P:protein ubiquitination"/>
    <property type="evidence" value="ECO:0007669"/>
    <property type="project" value="EnsemblFungi"/>
</dbReference>
<accession>I6NDD1</accession>
<evidence type="ECO:0000313" key="12">
    <source>
        <dbReference type="Proteomes" id="UP000006790"/>
    </source>
</evidence>